<dbReference type="RefSeq" id="WP_092755725.1">
    <property type="nucleotide sequence ID" value="NZ_FOCG01000002.1"/>
</dbReference>
<protein>
    <recommendedName>
        <fullName evidence="4">DUF2500 domain-containing protein</fullName>
    </recommendedName>
</protein>
<keyword evidence="1" id="KW-0472">Membrane</keyword>
<sequence length="139" mass="15541">MFGNPFDGGFGSPFMGPSFLFSIIPVLVTIVFIVVIVMIIINVVKGIIQWSKNNASPVLTVDAKITGKRTDTSVRRHNSHNNMAMNHTTSSTRYFVTFEVESGDRMEFLVEPHEYGMLAEGDTGRLTFQGTRYKGFVRT</sequence>
<evidence type="ECO:0000313" key="2">
    <source>
        <dbReference type="EMBL" id="SEN02813.1"/>
    </source>
</evidence>
<dbReference type="EMBL" id="FOCG01000002">
    <property type="protein sequence ID" value="SEN02813.1"/>
    <property type="molecule type" value="Genomic_DNA"/>
</dbReference>
<reference evidence="2 3" key="1">
    <citation type="submission" date="2016-10" db="EMBL/GenBank/DDBJ databases">
        <authorList>
            <person name="de Groot N.N."/>
        </authorList>
    </citation>
    <scope>NUCLEOTIDE SEQUENCE [LARGE SCALE GENOMIC DNA]</scope>
    <source>
        <strain evidence="2 3">CGMCC 1.5070</strain>
    </source>
</reference>
<evidence type="ECO:0008006" key="4">
    <source>
        <dbReference type="Google" id="ProtNLM"/>
    </source>
</evidence>
<dbReference type="Pfam" id="PF10694">
    <property type="entry name" value="DUF2500"/>
    <property type="match status" value="1"/>
</dbReference>
<keyword evidence="3" id="KW-1185">Reference proteome</keyword>
<dbReference type="STRING" id="474960.SAMN05216180_2542"/>
<evidence type="ECO:0000256" key="1">
    <source>
        <dbReference type="SAM" id="Phobius"/>
    </source>
</evidence>
<feature type="transmembrane region" description="Helical" evidence="1">
    <location>
        <begin position="20"/>
        <end position="44"/>
    </location>
</feature>
<gene>
    <name evidence="2" type="ORF">SAMN05216180_2542</name>
</gene>
<dbReference type="Proteomes" id="UP000199158">
    <property type="component" value="Unassembled WGS sequence"/>
</dbReference>
<dbReference type="InterPro" id="IPR019635">
    <property type="entry name" value="DUF2500"/>
</dbReference>
<evidence type="ECO:0000313" key="3">
    <source>
        <dbReference type="Proteomes" id="UP000199158"/>
    </source>
</evidence>
<organism evidence="2 3">
    <name type="scientific">Hydrogenoanaerobacterium saccharovorans</name>
    <dbReference type="NCBI Taxonomy" id="474960"/>
    <lineage>
        <taxon>Bacteria</taxon>
        <taxon>Bacillati</taxon>
        <taxon>Bacillota</taxon>
        <taxon>Clostridia</taxon>
        <taxon>Eubacteriales</taxon>
        <taxon>Oscillospiraceae</taxon>
        <taxon>Hydrogenoanaerobacterium</taxon>
    </lineage>
</organism>
<accession>A0A1H8D687</accession>
<dbReference type="Gene3D" id="2.40.50.660">
    <property type="match status" value="1"/>
</dbReference>
<dbReference type="OrthoDB" id="282886at2"/>
<keyword evidence="1" id="KW-1133">Transmembrane helix</keyword>
<proteinExistence type="predicted"/>
<dbReference type="AlphaFoldDB" id="A0A1H8D687"/>
<name>A0A1H8D687_9FIRM</name>
<keyword evidence="1" id="KW-0812">Transmembrane</keyword>